<dbReference type="Proteomes" id="UP000247780">
    <property type="component" value="Unassembled WGS sequence"/>
</dbReference>
<comment type="caution">
    <text evidence="1">The sequence shown here is derived from an EMBL/GenBank/DDBJ whole genome shotgun (WGS) entry which is preliminary data.</text>
</comment>
<protein>
    <submittedName>
        <fullName evidence="1">Uncharacterized protein</fullName>
    </submittedName>
</protein>
<name>A0ABX5MDJ1_9PROT</name>
<accession>A0ABX5MDJ1</accession>
<reference evidence="1 2" key="1">
    <citation type="submission" date="2018-04" db="EMBL/GenBank/DDBJ databases">
        <title>Active sludge and wastewater microbial communities from Klosterneuburg, Austria.</title>
        <authorList>
            <person name="Wagner M."/>
        </authorList>
    </citation>
    <scope>NUCLEOTIDE SEQUENCE [LARGE SCALE GENOMIC DNA]</scope>
    <source>
        <strain evidence="1 2">Nm 57</strain>
    </source>
</reference>
<dbReference type="EMBL" id="QICQ01000001">
    <property type="protein sequence ID" value="PXV84260.1"/>
    <property type="molecule type" value="Genomic_DNA"/>
</dbReference>
<gene>
    <name evidence="1" type="ORF">C8R14_101147</name>
</gene>
<evidence type="ECO:0000313" key="2">
    <source>
        <dbReference type="Proteomes" id="UP000247780"/>
    </source>
</evidence>
<keyword evidence="2" id="KW-1185">Reference proteome</keyword>
<proteinExistence type="predicted"/>
<sequence>MVVVGVKGTSRILLMSLLDCFGVPPRKNRVEGYANIETITLQKLLRWFVLSVSVFPSAAKYVYLPPQFACVLLH</sequence>
<organism evidence="1 2">
    <name type="scientific">Nitrosomonas eutropha</name>
    <dbReference type="NCBI Taxonomy" id="916"/>
    <lineage>
        <taxon>Bacteria</taxon>
        <taxon>Pseudomonadati</taxon>
        <taxon>Pseudomonadota</taxon>
        <taxon>Betaproteobacteria</taxon>
        <taxon>Nitrosomonadales</taxon>
        <taxon>Nitrosomonadaceae</taxon>
        <taxon>Nitrosomonas</taxon>
    </lineage>
</organism>
<evidence type="ECO:0000313" key="1">
    <source>
        <dbReference type="EMBL" id="PXV84260.1"/>
    </source>
</evidence>